<dbReference type="Proteomes" id="UP000314294">
    <property type="component" value="Unassembled WGS sequence"/>
</dbReference>
<protein>
    <submittedName>
        <fullName evidence="2">Uncharacterized protein</fullName>
    </submittedName>
</protein>
<sequence>MKRMGAGVGGVGGVGGAALIDGRSPVTLREGSGRRVAASGGEGRGGTLAVVSSSPAEGMGSELNLDTEFPHFTDGRERLCMEVRKRRGGGEGEKREREGVSSPPARPPAARRLPPLPKRGRFHTAAAVCAKAGPPLIHSPRGEGPEPRRRLAAISLHKAINGALYKRASETLLIC</sequence>
<dbReference type="EMBL" id="SRLO01000250">
    <property type="protein sequence ID" value="TNN64559.1"/>
    <property type="molecule type" value="Genomic_DNA"/>
</dbReference>
<keyword evidence="3" id="KW-1185">Reference proteome</keyword>
<organism evidence="2 3">
    <name type="scientific">Liparis tanakae</name>
    <name type="common">Tanaka's snailfish</name>
    <dbReference type="NCBI Taxonomy" id="230148"/>
    <lineage>
        <taxon>Eukaryota</taxon>
        <taxon>Metazoa</taxon>
        <taxon>Chordata</taxon>
        <taxon>Craniata</taxon>
        <taxon>Vertebrata</taxon>
        <taxon>Euteleostomi</taxon>
        <taxon>Actinopterygii</taxon>
        <taxon>Neopterygii</taxon>
        <taxon>Teleostei</taxon>
        <taxon>Neoteleostei</taxon>
        <taxon>Acanthomorphata</taxon>
        <taxon>Eupercaria</taxon>
        <taxon>Perciformes</taxon>
        <taxon>Cottioidei</taxon>
        <taxon>Cottales</taxon>
        <taxon>Liparidae</taxon>
        <taxon>Liparis</taxon>
    </lineage>
</organism>
<evidence type="ECO:0000313" key="3">
    <source>
        <dbReference type="Proteomes" id="UP000314294"/>
    </source>
</evidence>
<evidence type="ECO:0000313" key="2">
    <source>
        <dbReference type="EMBL" id="TNN64559.1"/>
    </source>
</evidence>
<gene>
    <name evidence="2" type="ORF">EYF80_025186</name>
</gene>
<dbReference type="AlphaFoldDB" id="A0A4Z2HFD4"/>
<proteinExistence type="predicted"/>
<name>A0A4Z2HFD4_9TELE</name>
<feature type="region of interest" description="Disordered" evidence="1">
    <location>
        <begin position="83"/>
        <end position="118"/>
    </location>
</feature>
<comment type="caution">
    <text evidence="2">The sequence shown here is derived from an EMBL/GenBank/DDBJ whole genome shotgun (WGS) entry which is preliminary data.</text>
</comment>
<accession>A0A4Z2HFD4</accession>
<reference evidence="2 3" key="1">
    <citation type="submission" date="2019-03" db="EMBL/GenBank/DDBJ databases">
        <title>First draft genome of Liparis tanakae, snailfish: a comprehensive survey of snailfish specific genes.</title>
        <authorList>
            <person name="Kim W."/>
            <person name="Song I."/>
            <person name="Jeong J.-H."/>
            <person name="Kim D."/>
            <person name="Kim S."/>
            <person name="Ryu S."/>
            <person name="Song J.Y."/>
            <person name="Lee S.K."/>
        </authorList>
    </citation>
    <scope>NUCLEOTIDE SEQUENCE [LARGE SCALE GENOMIC DNA]</scope>
    <source>
        <tissue evidence="2">Muscle</tissue>
    </source>
</reference>
<evidence type="ECO:0000256" key="1">
    <source>
        <dbReference type="SAM" id="MobiDB-lite"/>
    </source>
</evidence>
<feature type="compositionally biased region" description="Basic and acidic residues" evidence="1">
    <location>
        <begin position="83"/>
        <end position="99"/>
    </location>
</feature>
<feature type="region of interest" description="Disordered" evidence="1">
    <location>
        <begin position="29"/>
        <end position="70"/>
    </location>
</feature>